<gene>
    <name evidence="2" type="ORF">QC764_0004020</name>
</gene>
<evidence type="ECO:0000313" key="3">
    <source>
        <dbReference type="Proteomes" id="UP001323617"/>
    </source>
</evidence>
<dbReference type="Proteomes" id="UP001323617">
    <property type="component" value="Unassembled WGS sequence"/>
</dbReference>
<sequence>MAAPAYFTHRHSPDNIHCPQQLMEVLLPSVKLVSDSAMDDLVIIHATVEKQQRNCRVGGIHRQVAPPSPRQQQSRKSTSGNSVPQFKSFNKKERSLAIVAVSP</sequence>
<feature type="region of interest" description="Disordered" evidence="1">
    <location>
        <begin position="59"/>
        <end position="89"/>
    </location>
</feature>
<dbReference type="EMBL" id="JAFFHC010000001">
    <property type="protein sequence ID" value="KAK4680949.1"/>
    <property type="molecule type" value="Genomic_DNA"/>
</dbReference>
<evidence type="ECO:0000256" key="1">
    <source>
        <dbReference type="SAM" id="MobiDB-lite"/>
    </source>
</evidence>
<dbReference type="RefSeq" id="XP_062804419.1">
    <property type="nucleotide sequence ID" value="XM_062939757.1"/>
</dbReference>
<keyword evidence="3" id="KW-1185">Reference proteome</keyword>
<dbReference type="GeneID" id="87960210"/>
<evidence type="ECO:0000313" key="2">
    <source>
        <dbReference type="EMBL" id="KAK4680949.1"/>
    </source>
</evidence>
<feature type="compositionally biased region" description="Polar residues" evidence="1">
    <location>
        <begin position="70"/>
        <end position="88"/>
    </location>
</feature>
<organism evidence="2 3">
    <name type="scientific">Podospora pseudoanserina</name>
    <dbReference type="NCBI Taxonomy" id="2609844"/>
    <lineage>
        <taxon>Eukaryota</taxon>
        <taxon>Fungi</taxon>
        <taxon>Dikarya</taxon>
        <taxon>Ascomycota</taxon>
        <taxon>Pezizomycotina</taxon>
        <taxon>Sordariomycetes</taxon>
        <taxon>Sordariomycetidae</taxon>
        <taxon>Sordariales</taxon>
        <taxon>Podosporaceae</taxon>
        <taxon>Podospora</taxon>
    </lineage>
</organism>
<reference evidence="2 3" key="1">
    <citation type="journal article" date="2023" name="bioRxiv">
        <title>High-quality genome assemblies of four members of thePodospora anserinaspecies complex.</title>
        <authorList>
            <person name="Ament-Velasquez S.L."/>
            <person name="Vogan A.A."/>
            <person name="Wallerman O."/>
            <person name="Hartmann F."/>
            <person name="Gautier V."/>
            <person name="Silar P."/>
            <person name="Giraud T."/>
            <person name="Johannesson H."/>
        </authorList>
    </citation>
    <scope>NUCLEOTIDE SEQUENCE [LARGE SCALE GENOMIC DNA]</scope>
    <source>
        <strain evidence="2 3">CBS 124.78</strain>
    </source>
</reference>
<accession>A0ABR0ILA4</accession>
<name>A0ABR0ILA4_9PEZI</name>
<proteinExistence type="predicted"/>
<protein>
    <submittedName>
        <fullName evidence="2">Uncharacterized protein</fullName>
    </submittedName>
</protein>
<comment type="caution">
    <text evidence="2">The sequence shown here is derived from an EMBL/GenBank/DDBJ whole genome shotgun (WGS) entry which is preliminary data.</text>
</comment>